<sequence length="256" mass="29627">MFSRYLVIYLVLSTLVMEVQGGKTVLSTCFGKLVPAVIKCFGAKVLGINMNKVKHIMIARHYLDKLDPGEIVYEVVRVVASNMPYTKYVDIMLVSGKIIRITVKILADGVGIGTGYVIEKIADAIERQCRETINIFNLNNLQFLPQFQNFLPNKFQVRKKILLYFRALEFKFQNQYIRFNYLMNRTTTIYPKLYITLYQLQQEVLIKSKQHPSPALILNLIIEGVNYALCQFSDADIYLILLTKYQLQKYISRNAQ</sequence>
<keyword evidence="1" id="KW-0732">Signal</keyword>
<dbReference type="EMBL" id="CAJJDP010000134">
    <property type="protein sequence ID" value="CAD8204513.1"/>
    <property type="molecule type" value="Genomic_DNA"/>
</dbReference>
<feature type="signal peptide" evidence="1">
    <location>
        <begin position="1"/>
        <end position="21"/>
    </location>
</feature>
<dbReference type="OrthoDB" id="307343at2759"/>
<dbReference type="AlphaFoldDB" id="A0A8S1XU66"/>
<keyword evidence="3" id="KW-1185">Reference proteome</keyword>
<evidence type="ECO:0000313" key="2">
    <source>
        <dbReference type="EMBL" id="CAD8204513.1"/>
    </source>
</evidence>
<dbReference type="Proteomes" id="UP000683925">
    <property type="component" value="Unassembled WGS sequence"/>
</dbReference>
<name>A0A8S1XU66_PAROT</name>
<proteinExistence type="predicted"/>
<comment type="caution">
    <text evidence="2">The sequence shown here is derived from an EMBL/GenBank/DDBJ whole genome shotgun (WGS) entry which is preliminary data.</text>
</comment>
<protein>
    <submittedName>
        <fullName evidence="2">Uncharacterized protein</fullName>
    </submittedName>
</protein>
<evidence type="ECO:0000256" key="1">
    <source>
        <dbReference type="SAM" id="SignalP"/>
    </source>
</evidence>
<reference evidence="2" key="1">
    <citation type="submission" date="2021-01" db="EMBL/GenBank/DDBJ databases">
        <authorList>
            <consortium name="Genoscope - CEA"/>
            <person name="William W."/>
        </authorList>
    </citation>
    <scope>NUCLEOTIDE SEQUENCE</scope>
</reference>
<evidence type="ECO:0000313" key="3">
    <source>
        <dbReference type="Proteomes" id="UP000683925"/>
    </source>
</evidence>
<feature type="chain" id="PRO_5035765242" evidence="1">
    <location>
        <begin position="22"/>
        <end position="256"/>
    </location>
</feature>
<gene>
    <name evidence="2" type="ORF">POCTA_138.1.T1330025</name>
</gene>
<organism evidence="2 3">
    <name type="scientific">Paramecium octaurelia</name>
    <dbReference type="NCBI Taxonomy" id="43137"/>
    <lineage>
        <taxon>Eukaryota</taxon>
        <taxon>Sar</taxon>
        <taxon>Alveolata</taxon>
        <taxon>Ciliophora</taxon>
        <taxon>Intramacronucleata</taxon>
        <taxon>Oligohymenophorea</taxon>
        <taxon>Peniculida</taxon>
        <taxon>Parameciidae</taxon>
        <taxon>Paramecium</taxon>
    </lineage>
</organism>
<accession>A0A8S1XU66</accession>